<dbReference type="Proteomes" id="UP001205560">
    <property type="component" value="Unassembled WGS sequence"/>
</dbReference>
<sequence length="257" mass="28290">MHLYREFPPHPRLAGLVACLWSSHAVPGGAPLRHRVLPDNCIDILWQDRAPAGFVAGMMSRPHRVEVLQPVLTVAVRFLPGAARAFFGMPLHLLQDGHPGLTELWPPHEAEALAAALWEREQTLAQRLATIERALLARLQRHAVDRGERLVRAAVGLIESSGGALRVEELAQSLGVSRQHLALQFRERVGLNAKTFAMVCRFRRASSALRGVQGAPVDWAGLAGECGYYDQSHLIHEFRQFAGETPQAFALGRVPAP</sequence>
<dbReference type="Pfam" id="PF20240">
    <property type="entry name" value="DUF6597"/>
    <property type="match status" value="1"/>
</dbReference>
<evidence type="ECO:0000313" key="6">
    <source>
        <dbReference type="Proteomes" id="UP001205560"/>
    </source>
</evidence>
<protein>
    <submittedName>
        <fullName evidence="5">AraC family transcriptional regulator</fullName>
    </submittedName>
</protein>
<organism evidence="5 6">
    <name type="scientific">Massilia norwichensis</name>
    <dbReference type="NCBI Taxonomy" id="1442366"/>
    <lineage>
        <taxon>Bacteria</taxon>
        <taxon>Pseudomonadati</taxon>
        <taxon>Pseudomonadota</taxon>
        <taxon>Betaproteobacteria</taxon>
        <taxon>Burkholderiales</taxon>
        <taxon>Oxalobacteraceae</taxon>
        <taxon>Telluria group</taxon>
        <taxon>Massilia</taxon>
    </lineage>
</organism>
<keyword evidence="1" id="KW-0805">Transcription regulation</keyword>
<dbReference type="SMART" id="SM00342">
    <property type="entry name" value="HTH_ARAC"/>
    <property type="match status" value="1"/>
</dbReference>
<dbReference type="PANTHER" id="PTHR46796:SF15">
    <property type="entry name" value="BLL1074 PROTEIN"/>
    <property type="match status" value="1"/>
</dbReference>
<dbReference type="PROSITE" id="PS00041">
    <property type="entry name" value="HTH_ARAC_FAMILY_1"/>
    <property type="match status" value="1"/>
</dbReference>
<dbReference type="InterPro" id="IPR018062">
    <property type="entry name" value="HTH_AraC-typ_CS"/>
</dbReference>
<dbReference type="RefSeq" id="WP_258845255.1">
    <property type="nucleotide sequence ID" value="NZ_JANUGX010000009.1"/>
</dbReference>
<dbReference type="PANTHER" id="PTHR46796">
    <property type="entry name" value="HTH-TYPE TRANSCRIPTIONAL ACTIVATOR RHAS-RELATED"/>
    <property type="match status" value="1"/>
</dbReference>
<dbReference type="InterPro" id="IPR018060">
    <property type="entry name" value="HTH_AraC"/>
</dbReference>
<gene>
    <name evidence="5" type="ORF">NX782_09755</name>
</gene>
<name>A0ABT2A5Q1_9BURK</name>
<evidence type="ECO:0000313" key="5">
    <source>
        <dbReference type="EMBL" id="MCS0589492.1"/>
    </source>
</evidence>
<dbReference type="Gene3D" id="1.10.10.60">
    <property type="entry name" value="Homeodomain-like"/>
    <property type="match status" value="1"/>
</dbReference>
<keyword evidence="6" id="KW-1185">Reference proteome</keyword>
<evidence type="ECO:0000259" key="4">
    <source>
        <dbReference type="PROSITE" id="PS01124"/>
    </source>
</evidence>
<dbReference type="Pfam" id="PF12833">
    <property type="entry name" value="HTH_18"/>
    <property type="match status" value="1"/>
</dbReference>
<proteinExistence type="predicted"/>
<dbReference type="InterPro" id="IPR046532">
    <property type="entry name" value="DUF6597"/>
</dbReference>
<dbReference type="PROSITE" id="PS01124">
    <property type="entry name" value="HTH_ARAC_FAMILY_2"/>
    <property type="match status" value="1"/>
</dbReference>
<reference evidence="5 6" key="1">
    <citation type="submission" date="2022-08" db="EMBL/GenBank/DDBJ databases">
        <title>Reclassification of Massilia species as members of the genera Telluria, Duganella, Pseudoduganella, Mokoshia gen. nov. and Zemynaea gen. nov. using orthogonal and non-orthogonal genome-based approaches.</title>
        <authorList>
            <person name="Bowman J.P."/>
        </authorList>
    </citation>
    <scope>NUCLEOTIDE SEQUENCE [LARGE SCALE GENOMIC DNA]</scope>
    <source>
        <strain evidence="5 6">LMG 28164</strain>
    </source>
</reference>
<accession>A0ABT2A5Q1</accession>
<keyword evidence="3" id="KW-0804">Transcription</keyword>
<dbReference type="EMBL" id="JANUGX010000009">
    <property type="protein sequence ID" value="MCS0589492.1"/>
    <property type="molecule type" value="Genomic_DNA"/>
</dbReference>
<comment type="caution">
    <text evidence="5">The sequence shown here is derived from an EMBL/GenBank/DDBJ whole genome shotgun (WGS) entry which is preliminary data.</text>
</comment>
<feature type="domain" description="HTH araC/xylS-type" evidence="4">
    <location>
        <begin position="148"/>
        <end position="252"/>
    </location>
</feature>
<dbReference type="InterPro" id="IPR050204">
    <property type="entry name" value="AraC_XylS_family_regulators"/>
</dbReference>
<evidence type="ECO:0000256" key="2">
    <source>
        <dbReference type="ARBA" id="ARBA00023125"/>
    </source>
</evidence>
<evidence type="ECO:0000256" key="3">
    <source>
        <dbReference type="ARBA" id="ARBA00023163"/>
    </source>
</evidence>
<keyword evidence="2" id="KW-0238">DNA-binding</keyword>
<evidence type="ECO:0000256" key="1">
    <source>
        <dbReference type="ARBA" id="ARBA00023015"/>
    </source>
</evidence>